<evidence type="ECO:0000313" key="1">
    <source>
        <dbReference type="EMBL" id="MBL0737228.1"/>
    </source>
</evidence>
<sequence>MKKLSFILFVFCLIVGSCDNDETTKEEDSAKLLESYNDVITFSQANSQVCNNADEWGFIKMDKSGCPENGYIVYSKKIDLLTLQAKIDQYNKVKENFHRKWGHENEGEDICGLKTVPTGVKCVDNKPQLSSDFVLH</sequence>
<dbReference type="Proteomes" id="UP000603728">
    <property type="component" value="Unassembled WGS sequence"/>
</dbReference>
<dbReference type="RefSeq" id="WP_202001022.1">
    <property type="nucleotide sequence ID" value="NZ_JAERSF010000002.1"/>
</dbReference>
<protein>
    <recommendedName>
        <fullName evidence="3">Lipoprotein</fullName>
    </recommendedName>
</protein>
<proteinExistence type="predicted"/>
<reference evidence="1 2" key="1">
    <citation type="submission" date="2021-01" db="EMBL/GenBank/DDBJ databases">
        <title>Genome seq and assembly of Flavobacterium sp. GN10.</title>
        <authorList>
            <person name="Chhetri G."/>
        </authorList>
    </citation>
    <scope>NUCLEOTIDE SEQUENCE [LARGE SCALE GENOMIC DNA]</scope>
    <source>
        <strain evidence="1 2">GN10</strain>
    </source>
</reference>
<keyword evidence="2" id="KW-1185">Reference proteome</keyword>
<evidence type="ECO:0000313" key="2">
    <source>
        <dbReference type="Proteomes" id="UP000603728"/>
    </source>
</evidence>
<accession>A0ABS1KD30</accession>
<organism evidence="1 2">
    <name type="scientific">Flavobacterium tagetis</name>
    <dbReference type="NCBI Taxonomy" id="2801336"/>
    <lineage>
        <taxon>Bacteria</taxon>
        <taxon>Pseudomonadati</taxon>
        <taxon>Bacteroidota</taxon>
        <taxon>Flavobacteriia</taxon>
        <taxon>Flavobacteriales</taxon>
        <taxon>Flavobacteriaceae</taxon>
        <taxon>Flavobacterium</taxon>
    </lineage>
</organism>
<dbReference type="EMBL" id="JAERSF010000002">
    <property type="protein sequence ID" value="MBL0737228.1"/>
    <property type="molecule type" value="Genomic_DNA"/>
</dbReference>
<name>A0ABS1KD30_9FLAO</name>
<dbReference type="PROSITE" id="PS51257">
    <property type="entry name" value="PROKAR_LIPOPROTEIN"/>
    <property type="match status" value="1"/>
</dbReference>
<evidence type="ECO:0008006" key="3">
    <source>
        <dbReference type="Google" id="ProtNLM"/>
    </source>
</evidence>
<comment type="caution">
    <text evidence="1">The sequence shown here is derived from an EMBL/GenBank/DDBJ whole genome shotgun (WGS) entry which is preliminary data.</text>
</comment>
<gene>
    <name evidence="1" type="ORF">JI750_10050</name>
</gene>